<dbReference type="PANTHER" id="PTHR33570">
    <property type="entry name" value="4-CARBOXYMUCONOLACTONE DECARBOXYLASE FAMILY PROTEIN"/>
    <property type="match status" value="1"/>
</dbReference>
<dbReference type="SUPFAM" id="SSF69118">
    <property type="entry name" value="AhpD-like"/>
    <property type="match status" value="1"/>
</dbReference>
<comment type="caution">
    <text evidence="2">The sequence shown here is derived from an EMBL/GenBank/DDBJ whole genome shotgun (WGS) entry which is preliminary data.</text>
</comment>
<feature type="domain" description="Carboxymuconolactone decarboxylase-like" evidence="1">
    <location>
        <begin position="192"/>
        <end position="270"/>
    </location>
</feature>
<protein>
    <submittedName>
        <fullName evidence="2">4-carboxymuconolactone decarboxylase</fullName>
    </submittedName>
</protein>
<dbReference type="Gene3D" id="1.20.1290.10">
    <property type="entry name" value="AhpD-like"/>
    <property type="match status" value="1"/>
</dbReference>
<evidence type="ECO:0000313" key="2">
    <source>
        <dbReference type="EMBL" id="RZS96779.1"/>
    </source>
</evidence>
<dbReference type="Proteomes" id="UP000292209">
    <property type="component" value="Unassembled WGS sequence"/>
</dbReference>
<feature type="domain" description="Carboxymuconolactone decarboxylase-like" evidence="1">
    <location>
        <begin position="53"/>
        <end position="135"/>
    </location>
</feature>
<gene>
    <name evidence="2" type="ORF">BC751_2365</name>
</gene>
<dbReference type="Pfam" id="PF02627">
    <property type="entry name" value="CMD"/>
    <property type="match status" value="2"/>
</dbReference>
<dbReference type="OrthoDB" id="9812754at2"/>
<proteinExistence type="predicted"/>
<evidence type="ECO:0000259" key="1">
    <source>
        <dbReference type="Pfam" id="PF02627"/>
    </source>
</evidence>
<name>A0A4V2F6L9_9BACT</name>
<dbReference type="AlphaFoldDB" id="A0A4V2F6L9"/>
<dbReference type="InterPro" id="IPR029032">
    <property type="entry name" value="AhpD-like"/>
</dbReference>
<dbReference type="InterPro" id="IPR003779">
    <property type="entry name" value="CMD-like"/>
</dbReference>
<keyword evidence="3" id="KW-1185">Reference proteome</keyword>
<dbReference type="GO" id="GO:0051920">
    <property type="term" value="F:peroxiredoxin activity"/>
    <property type="evidence" value="ECO:0007669"/>
    <property type="project" value="InterPro"/>
</dbReference>
<dbReference type="EMBL" id="SGXG01000001">
    <property type="protein sequence ID" value="RZS96779.1"/>
    <property type="molecule type" value="Genomic_DNA"/>
</dbReference>
<dbReference type="InterPro" id="IPR052512">
    <property type="entry name" value="4CMD/NDH-1_regulator"/>
</dbReference>
<accession>A0A4V2F6L9</accession>
<evidence type="ECO:0000313" key="3">
    <source>
        <dbReference type="Proteomes" id="UP000292209"/>
    </source>
</evidence>
<sequence>MNIQIRFFLTFLLIPILTNIQAQIPEINSRKERAELKFKELFAGEMSESPSDPELLQNLRNFIYGEVFYFGNLDDKTRELITITALTTMQMLPQLESHAHAALNIGVSPIEIRESVYQLASFIGYPKVLNAVNAINNVFESRSITLPLSPQGTVKESERLEKGSEIQFPLYGDGMKQNMKDLPEEFSEFIPDMLTKTLFGDYYTRQGLDLQTRELLILAALTTMGGTERQLASHAIGNLKAGNSKETMLSAMVQLYPYIGFPRISNAIKVIMETPNP</sequence>
<dbReference type="RefSeq" id="WP_130275656.1">
    <property type="nucleotide sequence ID" value="NZ_SGXG01000001.1"/>
</dbReference>
<organism evidence="2 3">
    <name type="scientific">Cecembia calidifontis</name>
    <dbReference type="NCBI Taxonomy" id="1187080"/>
    <lineage>
        <taxon>Bacteria</taxon>
        <taxon>Pseudomonadati</taxon>
        <taxon>Bacteroidota</taxon>
        <taxon>Cytophagia</taxon>
        <taxon>Cytophagales</taxon>
        <taxon>Cyclobacteriaceae</taxon>
        <taxon>Cecembia</taxon>
    </lineage>
</organism>
<reference evidence="2 3" key="1">
    <citation type="submission" date="2019-02" db="EMBL/GenBank/DDBJ databases">
        <title>Genomic Encyclopedia of Archaeal and Bacterial Type Strains, Phase II (KMG-II): from individual species to whole genera.</title>
        <authorList>
            <person name="Goeker M."/>
        </authorList>
    </citation>
    <scope>NUCLEOTIDE SEQUENCE [LARGE SCALE GENOMIC DNA]</scope>
    <source>
        <strain evidence="2 3">DSM 21411</strain>
    </source>
</reference>
<dbReference type="PANTHER" id="PTHR33570:SF2">
    <property type="entry name" value="CARBOXYMUCONOLACTONE DECARBOXYLASE-LIKE DOMAIN-CONTAINING PROTEIN"/>
    <property type="match status" value="1"/>
</dbReference>